<evidence type="ECO:0000313" key="3">
    <source>
        <dbReference type="EMBL" id="KAJ4267280.1"/>
    </source>
</evidence>
<feature type="compositionally biased region" description="Basic and acidic residues" evidence="1">
    <location>
        <begin position="351"/>
        <end position="362"/>
    </location>
</feature>
<comment type="caution">
    <text evidence="3">The sequence shown here is derived from an EMBL/GenBank/DDBJ whole genome shotgun (WGS) entry which is preliminary data.</text>
</comment>
<feature type="region of interest" description="Disordered" evidence="1">
    <location>
        <begin position="227"/>
        <end position="252"/>
    </location>
</feature>
<keyword evidence="4" id="KW-1185">Reference proteome</keyword>
<dbReference type="EMBL" id="JAOQAZ010000004">
    <property type="protein sequence ID" value="KAJ4267280.1"/>
    <property type="molecule type" value="Genomic_DNA"/>
</dbReference>
<feature type="region of interest" description="Disordered" evidence="1">
    <location>
        <begin position="342"/>
        <end position="363"/>
    </location>
</feature>
<feature type="domain" description="Stc1" evidence="2">
    <location>
        <begin position="25"/>
        <end position="103"/>
    </location>
</feature>
<proteinExistence type="predicted"/>
<dbReference type="OrthoDB" id="3514033at2759"/>
<dbReference type="InterPro" id="IPR024630">
    <property type="entry name" value="Stc1"/>
</dbReference>
<evidence type="ECO:0000259" key="2">
    <source>
        <dbReference type="Pfam" id="PF12898"/>
    </source>
</evidence>
<feature type="region of interest" description="Disordered" evidence="1">
    <location>
        <begin position="381"/>
        <end position="405"/>
    </location>
</feature>
<protein>
    <recommendedName>
        <fullName evidence="2">Stc1 domain-containing protein</fullName>
    </recommendedName>
</protein>
<sequence>MPNKNKGGFKPQAQVEVTRVPTQYRCAAGNEWKSITEFSKKQQQKVIGRGRVDAANTGMICKEHNQAQIKMERKCDICNMKKPLSDFSGRSLALEEFRCKQCTAWTDQAEPGVTPIPLGTGHVSVEEETAEKWKEPIHTSDFFDHENDTGVPISGPKALGLDTTPSIQKAFDQLVDSKSSTRASMSRPTASGTSSVIGENMSVTSSRIGSALPPHLQGRLERLTVDGDSTSASSKEMPRHSRPAVRQLPPHLRGRNVPSSGMPEHFQQRTVSVGSSVSTATTVRKEQQEAVAVRQISYNAWDPKGQKHKAIKNPTVMSSSVSAVSIAGDDDRDSNVIGDWENIPHAPEPQLRGDSKWPKSSELRIPMSEIRKQQGLELYGRQKFEPAADRHRRMAYPDFDDDSDD</sequence>
<feature type="region of interest" description="Disordered" evidence="1">
    <location>
        <begin position="176"/>
        <end position="198"/>
    </location>
</feature>
<evidence type="ECO:0000256" key="1">
    <source>
        <dbReference type="SAM" id="MobiDB-lite"/>
    </source>
</evidence>
<reference evidence="3" key="1">
    <citation type="submission" date="2022-09" db="EMBL/GenBank/DDBJ databases">
        <title>Fusarium specimens isolated from Avocado Roots.</title>
        <authorList>
            <person name="Stajich J."/>
            <person name="Roper C."/>
            <person name="Heimlech-Rivalta G."/>
        </authorList>
    </citation>
    <scope>NUCLEOTIDE SEQUENCE</scope>
    <source>
        <strain evidence="3">CF00136</strain>
    </source>
</reference>
<accession>A0A9W8S8P0</accession>
<dbReference type="Pfam" id="PF12898">
    <property type="entry name" value="Stc1"/>
    <property type="match status" value="1"/>
</dbReference>
<organism evidence="3 4">
    <name type="scientific">Fusarium torreyae</name>
    <dbReference type="NCBI Taxonomy" id="1237075"/>
    <lineage>
        <taxon>Eukaryota</taxon>
        <taxon>Fungi</taxon>
        <taxon>Dikarya</taxon>
        <taxon>Ascomycota</taxon>
        <taxon>Pezizomycotina</taxon>
        <taxon>Sordariomycetes</taxon>
        <taxon>Hypocreomycetidae</taxon>
        <taxon>Hypocreales</taxon>
        <taxon>Nectriaceae</taxon>
        <taxon>Fusarium</taxon>
    </lineage>
</organism>
<dbReference type="Proteomes" id="UP001152049">
    <property type="component" value="Unassembled WGS sequence"/>
</dbReference>
<gene>
    <name evidence="3" type="ORF">NW762_003384</name>
</gene>
<name>A0A9W8S8P0_9HYPO</name>
<dbReference type="AlphaFoldDB" id="A0A9W8S8P0"/>
<evidence type="ECO:0000313" key="4">
    <source>
        <dbReference type="Proteomes" id="UP001152049"/>
    </source>
</evidence>